<gene>
    <name evidence="4" type="ORF">P2L57_09470</name>
</gene>
<dbReference type="EMBL" id="JARHTQ010000005">
    <property type="protein sequence ID" value="MDF2255943.1"/>
    <property type="molecule type" value="Genomic_DNA"/>
</dbReference>
<comment type="caution">
    <text evidence="4">The sequence shown here is derived from an EMBL/GenBank/DDBJ whole genome shotgun (WGS) entry which is preliminary data.</text>
</comment>
<accession>A0ABT5YWU7</accession>
<feature type="signal peptide" evidence="2">
    <location>
        <begin position="1"/>
        <end position="23"/>
    </location>
</feature>
<reference evidence="4 5" key="1">
    <citation type="submission" date="2023-03" db="EMBL/GenBank/DDBJ databases">
        <title>Draft genome sequence of type strain Streptomyces ferralitis JCM 14344.</title>
        <authorList>
            <person name="Klaysubun C."/>
            <person name="Duangmal K."/>
        </authorList>
    </citation>
    <scope>NUCLEOTIDE SEQUENCE [LARGE SCALE GENOMIC DNA]</scope>
    <source>
        <strain evidence="4 5">JCM 14344</strain>
    </source>
</reference>
<evidence type="ECO:0000313" key="5">
    <source>
        <dbReference type="Proteomes" id="UP001220022"/>
    </source>
</evidence>
<feature type="compositionally biased region" description="Gly residues" evidence="1">
    <location>
        <begin position="67"/>
        <end position="76"/>
    </location>
</feature>
<dbReference type="PROSITE" id="PS51257">
    <property type="entry name" value="PROKAR_LIPOPROTEIN"/>
    <property type="match status" value="1"/>
</dbReference>
<feature type="region of interest" description="Disordered" evidence="1">
    <location>
        <begin position="27"/>
        <end position="77"/>
    </location>
</feature>
<evidence type="ECO:0000259" key="3">
    <source>
        <dbReference type="Pfam" id="PF14016"/>
    </source>
</evidence>
<keyword evidence="5" id="KW-1185">Reference proteome</keyword>
<sequence>MPTRTARWGLSTAVLVAAGMALTACGPNDPTSAPTSSSSATQPTAGSATGGGTTGNTTSDPNHSTGNGSGTGGGSAAGATCRTANLSFSSSGGMAEGEVLINLKNVGSKTCSMHGFPGVDLKGKDGTVSAVRGKMTAPKVTLSPGQTTNFTLHYPPNNSGGSGVTFTSVVVTPPNETHSHTLSFGINVPAESNSAPTITVDPVGAGK</sequence>
<evidence type="ECO:0000256" key="1">
    <source>
        <dbReference type="SAM" id="MobiDB-lite"/>
    </source>
</evidence>
<dbReference type="Proteomes" id="UP001220022">
    <property type="component" value="Unassembled WGS sequence"/>
</dbReference>
<feature type="chain" id="PRO_5047373386" evidence="2">
    <location>
        <begin position="24"/>
        <end position="207"/>
    </location>
</feature>
<feature type="compositionally biased region" description="Low complexity" evidence="1">
    <location>
        <begin position="55"/>
        <end position="66"/>
    </location>
</feature>
<evidence type="ECO:0000256" key="2">
    <source>
        <dbReference type="SAM" id="SignalP"/>
    </source>
</evidence>
<feature type="domain" description="DUF4232" evidence="3">
    <location>
        <begin position="81"/>
        <end position="203"/>
    </location>
</feature>
<dbReference type="Pfam" id="PF14016">
    <property type="entry name" value="DUF4232"/>
    <property type="match status" value="1"/>
</dbReference>
<dbReference type="InterPro" id="IPR025326">
    <property type="entry name" value="DUF4232"/>
</dbReference>
<organism evidence="4 5">
    <name type="scientific">Streptantibioticus ferralitis</name>
    <dbReference type="NCBI Taxonomy" id="236510"/>
    <lineage>
        <taxon>Bacteria</taxon>
        <taxon>Bacillati</taxon>
        <taxon>Actinomycetota</taxon>
        <taxon>Actinomycetes</taxon>
        <taxon>Kitasatosporales</taxon>
        <taxon>Streptomycetaceae</taxon>
        <taxon>Streptantibioticus</taxon>
    </lineage>
</organism>
<feature type="compositionally biased region" description="Low complexity" evidence="1">
    <location>
        <begin position="27"/>
        <end position="47"/>
    </location>
</feature>
<keyword evidence="2" id="KW-0732">Signal</keyword>
<proteinExistence type="predicted"/>
<protein>
    <submittedName>
        <fullName evidence="4">DUF4232 domain-containing protein</fullName>
    </submittedName>
</protein>
<dbReference type="RefSeq" id="WP_275811387.1">
    <property type="nucleotide sequence ID" value="NZ_BAAANM010000018.1"/>
</dbReference>
<name>A0ABT5YWU7_9ACTN</name>
<evidence type="ECO:0000313" key="4">
    <source>
        <dbReference type="EMBL" id="MDF2255943.1"/>
    </source>
</evidence>